<dbReference type="AlphaFoldDB" id="Q702C8"/>
<dbReference type="EMBL" id="AJ627420">
    <property type="protein sequence ID" value="CAF28696.1"/>
    <property type="molecule type" value="Genomic_DNA"/>
</dbReference>
<name>Q702C8_9CREN</name>
<organism evidence="1">
    <name type="scientific">uncultured crenarchaeote</name>
    <dbReference type="NCBI Taxonomy" id="29281"/>
    <lineage>
        <taxon>Archaea</taxon>
        <taxon>Thermoproteota</taxon>
        <taxon>environmental samples</taxon>
    </lineage>
</organism>
<evidence type="ECO:0000313" key="1">
    <source>
        <dbReference type="EMBL" id="CAF28696.1"/>
    </source>
</evidence>
<protein>
    <submittedName>
        <fullName evidence="1">Uncharacterized protein</fullName>
    </submittedName>
</protein>
<proteinExistence type="predicted"/>
<reference evidence="1" key="1">
    <citation type="journal article" date="2004" name="Environ. Microbiol.">
        <title>Characterization of Large-Insert DNA Libraries from Soil for Environmental Genomic Studies of Archaea.</title>
        <authorList>
            <person name="Treusch A.H."/>
            <person name="Kletzin A."/>
            <person name="Raddatz G."/>
            <person name="Ochsenreiter T."/>
            <person name="Quaiser A."/>
            <person name="Meurer G."/>
            <person name="Schuster S.C."/>
            <person name="Schleper C."/>
        </authorList>
    </citation>
    <scope>NUCLEOTIDE SEQUENCE</scope>
</reference>
<sequence length="139" mass="15759">MVRILKGDGNEYSKDENKKTEIDPLKTLSQEVRLLLDSVKAKGIITTLNVDEENGIVRIYSNNTNELKRALSAVSEILDLAYSTTEHHPYSLLLYHSTEILRSILDAWEDTLAADGLSEIAWRIDEIRSNIDRISISDQ</sequence>
<accession>Q702C8</accession>